<evidence type="ECO:0000259" key="3">
    <source>
        <dbReference type="SMART" id="SM00672"/>
    </source>
</evidence>
<accession>A0A9D4TRE0</accession>
<comment type="similarity">
    <text evidence="1">Belongs to the glycosyltransferase 90 family.</text>
</comment>
<keyword evidence="2" id="KW-0808">Transferase</keyword>
<dbReference type="SMART" id="SM00672">
    <property type="entry name" value="CAP10"/>
    <property type="match status" value="1"/>
</dbReference>
<comment type="caution">
    <text evidence="4">The sequence shown here is derived from an EMBL/GenBank/DDBJ whole genome shotgun (WGS) entry which is preliminary data.</text>
</comment>
<dbReference type="OrthoDB" id="523510at2759"/>
<dbReference type="EMBL" id="SIDB01000005">
    <property type="protein sequence ID" value="KAI3432635.1"/>
    <property type="molecule type" value="Genomic_DNA"/>
</dbReference>
<feature type="domain" description="Glycosyl transferase CAP10" evidence="3">
    <location>
        <begin position="1"/>
        <end position="154"/>
    </location>
</feature>
<dbReference type="Proteomes" id="UP001055712">
    <property type="component" value="Unassembled WGS sequence"/>
</dbReference>
<dbReference type="AlphaFoldDB" id="A0A9D4TRE0"/>
<evidence type="ECO:0000313" key="4">
    <source>
        <dbReference type="EMBL" id="KAI3432635.1"/>
    </source>
</evidence>
<organism evidence="4 5">
    <name type="scientific">Chlorella vulgaris</name>
    <name type="common">Green alga</name>
    <dbReference type="NCBI Taxonomy" id="3077"/>
    <lineage>
        <taxon>Eukaryota</taxon>
        <taxon>Viridiplantae</taxon>
        <taxon>Chlorophyta</taxon>
        <taxon>core chlorophytes</taxon>
        <taxon>Trebouxiophyceae</taxon>
        <taxon>Chlorellales</taxon>
        <taxon>Chlorellaceae</taxon>
        <taxon>Chlorella clade</taxon>
        <taxon>Chlorella</taxon>
    </lineage>
</organism>
<name>A0A9D4TRE0_CHLVU</name>
<gene>
    <name evidence="4" type="ORF">D9Q98_004181</name>
</gene>
<evidence type="ECO:0000256" key="1">
    <source>
        <dbReference type="ARBA" id="ARBA00010118"/>
    </source>
</evidence>
<protein>
    <recommendedName>
        <fullName evidence="3">Glycosyl transferase CAP10 domain-containing protein</fullName>
    </recommendedName>
</protein>
<dbReference type="InterPro" id="IPR006598">
    <property type="entry name" value="CAP10"/>
</dbReference>
<reference evidence="4" key="2">
    <citation type="submission" date="2020-11" db="EMBL/GenBank/DDBJ databases">
        <authorList>
            <person name="Cecchin M."/>
            <person name="Marcolungo L."/>
            <person name="Rossato M."/>
            <person name="Girolomoni L."/>
            <person name="Cosentino E."/>
            <person name="Cuine S."/>
            <person name="Li-Beisson Y."/>
            <person name="Delledonne M."/>
            <person name="Ballottari M."/>
        </authorList>
    </citation>
    <scope>NUCLEOTIDE SEQUENCE</scope>
    <source>
        <strain evidence="4">211/11P</strain>
        <tissue evidence="4">Whole cell</tissue>
    </source>
</reference>
<sequence length="203" mass="23708">MDIKLTGPGCRDPDPPNCKTPELSVDLFDSSPQRHLTKEQQFEYKYQLDIDGHGGTFRLKHLLISGSLVFKVDSPINQFWMPHLRPWIHYIPVSWHDFETDLIWKLRWAQGHDAEAKRIMLAGHRFVRDLLIDKTVTQYQQQVLMQLAELQTPPLPRLPNSVRFCCSLIPDDDKWAHWKQKCEQYENPSCTTSPAVDIFQLLS</sequence>
<dbReference type="PANTHER" id="PTHR12203">
    <property type="entry name" value="KDEL LYS-ASP-GLU-LEU CONTAINING - RELATED"/>
    <property type="match status" value="1"/>
</dbReference>
<dbReference type="PANTHER" id="PTHR12203:SF35">
    <property type="entry name" value="PROTEIN O-GLUCOSYLTRANSFERASE 1"/>
    <property type="match status" value="1"/>
</dbReference>
<reference evidence="4" key="1">
    <citation type="journal article" date="2019" name="Plant J.">
        <title>Chlorella vulgaris genome assembly and annotation reveals the molecular basis for metabolic acclimation to high light conditions.</title>
        <authorList>
            <person name="Cecchin M."/>
            <person name="Marcolungo L."/>
            <person name="Rossato M."/>
            <person name="Girolomoni L."/>
            <person name="Cosentino E."/>
            <person name="Cuine S."/>
            <person name="Li-Beisson Y."/>
            <person name="Delledonne M."/>
            <person name="Ballottari M."/>
        </authorList>
    </citation>
    <scope>NUCLEOTIDE SEQUENCE</scope>
    <source>
        <strain evidence="4">211/11P</strain>
    </source>
</reference>
<dbReference type="GO" id="GO:0016740">
    <property type="term" value="F:transferase activity"/>
    <property type="evidence" value="ECO:0007669"/>
    <property type="project" value="UniProtKB-KW"/>
</dbReference>
<keyword evidence="5" id="KW-1185">Reference proteome</keyword>
<dbReference type="Pfam" id="PF05686">
    <property type="entry name" value="Glyco_transf_90"/>
    <property type="match status" value="1"/>
</dbReference>
<dbReference type="InterPro" id="IPR051091">
    <property type="entry name" value="O-Glucosyltr/Glycosyltrsf_90"/>
</dbReference>
<evidence type="ECO:0000256" key="2">
    <source>
        <dbReference type="ARBA" id="ARBA00022679"/>
    </source>
</evidence>
<evidence type="ECO:0000313" key="5">
    <source>
        <dbReference type="Proteomes" id="UP001055712"/>
    </source>
</evidence>
<proteinExistence type="inferred from homology"/>